<dbReference type="AlphaFoldDB" id="A0A813XR12"/>
<dbReference type="PROSITE" id="PS00107">
    <property type="entry name" value="PROTEIN_KINASE_ATP"/>
    <property type="match status" value="1"/>
</dbReference>
<dbReference type="SUPFAM" id="SSF56112">
    <property type="entry name" value="Protein kinase-like (PK-like)"/>
    <property type="match status" value="1"/>
</dbReference>
<dbReference type="Proteomes" id="UP000663879">
    <property type="component" value="Unassembled WGS sequence"/>
</dbReference>
<evidence type="ECO:0000313" key="10">
    <source>
        <dbReference type="Proteomes" id="UP000663879"/>
    </source>
</evidence>
<evidence type="ECO:0000313" key="9">
    <source>
        <dbReference type="EMBL" id="CAF0874002.1"/>
    </source>
</evidence>
<keyword evidence="5 6" id="KW-0067">ATP-binding</keyword>
<dbReference type="PROSITE" id="PS00108">
    <property type="entry name" value="PROTEIN_KINASE_ST"/>
    <property type="match status" value="1"/>
</dbReference>
<evidence type="ECO:0000256" key="7">
    <source>
        <dbReference type="RuleBase" id="RU000304"/>
    </source>
</evidence>
<organism evidence="9 10">
    <name type="scientific">Brachionus calyciflorus</name>
    <dbReference type="NCBI Taxonomy" id="104777"/>
    <lineage>
        <taxon>Eukaryota</taxon>
        <taxon>Metazoa</taxon>
        <taxon>Spiralia</taxon>
        <taxon>Gnathifera</taxon>
        <taxon>Rotifera</taxon>
        <taxon>Eurotatoria</taxon>
        <taxon>Monogononta</taxon>
        <taxon>Pseudotrocha</taxon>
        <taxon>Ploima</taxon>
        <taxon>Brachionidae</taxon>
        <taxon>Brachionus</taxon>
    </lineage>
</organism>
<evidence type="ECO:0000256" key="1">
    <source>
        <dbReference type="ARBA" id="ARBA00022527"/>
    </source>
</evidence>
<comment type="similarity">
    <text evidence="7">Belongs to the protein kinase superfamily.</text>
</comment>
<evidence type="ECO:0000256" key="6">
    <source>
        <dbReference type="PROSITE-ProRule" id="PRU10141"/>
    </source>
</evidence>
<evidence type="ECO:0000256" key="4">
    <source>
        <dbReference type="ARBA" id="ARBA00022777"/>
    </source>
</evidence>
<name>A0A813XR12_9BILA</name>
<keyword evidence="4" id="KW-0418">Kinase</keyword>
<feature type="domain" description="Protein kinase" evidence="8">
    <location>
        <begin position="36"/>
        <end position="293"/>
    </location>
</feature>
<dbReference type="InterPro" id="IPR011009">
    <property type="entry name" value="Kinase-like_dom_sf"/>
</dbReference>
<dbReference type="GO" id="GO:0004674">
    <property type="term" value="F:protein serine/threonine kinase activity"/>
    <property type="evidence" value="ECO:0007669"/>
    <property type="project" value="UniProtKB-KW"/>
</dbReference>
<dbReference type="PANTHER" id="PTHR11584:SF369">
    <property type="entry name" value="MITOGEN-ACTIVATED PROTEIN KINASE KINASE KINASE 19-RELATED"/>
    <property type="match status" value="1"/>
</dbReference>
<protein>
    <recommendedName>
        <fullName evidence="8">Protein kinase domain-containing protein</fullName>
    </recommendedName>
</protein>
<accession>A0A813XR12</accession>
<feature type="binding site" evidence="6">
    <location>
        <position position="64"/>
    </location>
    <ligand>
        <name>ATP</name>
        <dbReference type="ChEBI" id="CHEBI:30616"/>
    </ligand>
</feature>
<comment type="caution">
    <text evidence="9">The sequence shown here is derived from an EMBL/GenBank/DDBJ whole genome shotgun (WGS) entry which is preliminary data.</text>
</comment>
<evidence type="ECO:0000256" key="3">
    <source>
        <dbReference type="ARBA" id="ARBA00022741"/>
    </source>
</evidence>
<dbReference type="OrthoDB" id="1022360at2759"/>
<proteinExistence type="inferred from homology"/>
<dbReference type="EMBL" id="CAJNOC010001552">
    <property type="protein sequence ID" value="CAF0874002.1"/>
    <property type="molecule type" value="Genomic_DNA"/>
</dbReference>
<reference evidence="9" key="1">
    <citation type="submission" date="2021-02" db="EMBL/GenBank/DDBJ databases">
        <authorList>
            <person name="Nowell W R."/>
        </authorList>
    </citation>
    <scope>NUCLEOTIDE SEQUENCE</scope>
    <source>
        <strain evidence="9">Ploen Becks lab</strain>
    </source>
</reference>
<evidence type="ECO:0000256" key="5">
    <source>
        <dbReference type="ARBA" id="ARBA00022840"/>
    </source>
</evidence>
<gene>
    <name evidence="9" type="ORF">OXX778_LOCUS10073</name>
</gene>
<dbReference type="GO" id="GO:0005524">
    <property type="term" value="F:ATP binding"/>
    <property type="evidence" value="ECO:0007669"/>
    <property type="project" value="UniProtKB-UniRule"/>
</dbReference>
<keyword evidence="10" id="KW-1185">Reference proteome</keyword>
<keyword evidence="2" id="KW-0808">Transferase</keyword>
<sequence length="297" mass="33571">MLPKYNIIEQIKEKPFTNLPEEGQYNSIFEPEIIQYKKKGIIGKGSFGIVFLAINHRHELIAVKQKKESKDVASTIISNLLFSEELESLSELNHPNIVRLLGVEFSFRGPISIVMEYLEGKNLENIIKTYICLPEMQIRNYTKQLVDAISYLHSKNIIHRDIKSTNVMISSENVIKLIDFGMAKKGYPSAYTTQSDSSSAIVGTLAYMAPEILSSESYNATVDVYSLGVLVFEMGYGEPFLGSKKSPIPLFKSTNLINLPNLTPMANNFMQNCLIENFKIRPRANTLKNHPFISSNY</sequence>
<dbReference type="SMART" id="SM00220">
    <property type="entry name" value="S_TKc"/>
    <property type="match status" value="1"/>
</dbReference>
<dbReference type="PIRSF" id="PIRSF000654">
    <property type="entry name" value="Integrin-linked_kinase"/>
    <property type="match status" value="1"/>
</dbReference>
<keyword evidence="3 6" id="KW-0547">Nucleotide-binding</keyword>
<dbReference type="PANTHER" id="PTHR11584">
    <property type="entry name" value="SERINE/THREONINE PROTEIN KINASE"/>
    <property type="match status" value="1"/>
</dbReference>
<dbReference type="InterPro" id="IPR017441">
    <property type="entry name" value="Protein_kinase_ATP_BS"/>
</dbReference>
<evidence type="ECO:0000256" key="2">
    <source>
        <dbReference type="ARBA" id="ARBA00022679"/>
    </source>
</evidence>
<dbReference type="PROSITE" id="PS50011">
    <property type="entry name" value="PROTEIN_KINASE_DOM"/>
    <property type="match status" value="1"/>
</dbReference>
<dbReference type="Pfam" id="PF00069">
    <property type="entry name" value="Pkinase"/>
    <property type="match status" value="1"/>
</dbReference>
<dbReference type="Gene3D" id="1.10.510.10">
    <property type="entry name" value="Transferase(Phosphotransferase) domain 1"/>
    <property type="match status" value="1"/>
</dbReference>
<dbReference type="GO" id="GO:0035556">
    <property type="term" value="P:intracellular signal transduction"/>
    <property type="evidence" value="ECO:0007669"/>
    <property type="project" value="UniProtKB-ARBA"/>
</dbReference>
<dbReference type="InterPro" id="IPR000719">
    <property type="entry name" value="Prot_kinase_dom"/>
</dbReference>
<dbReference type="InterPro" id="IPR008271">
    <property type="entry name" value="Ser/Thr_kinase_AS"/>
</dbReference>
<keyword evidence="1 7" id="KW-0723">Serine/threonine-protein kinase</keyword>
<evidence type="ECO:0000259" key="8">
    <source>
        <dbReference type="PROSITE" id="PS50011"/>
    </source>
</evidence>